<dbReference type="Pfam" id="PF02366">
    <property type="entry name" value="PMT"/>
    <property type="match status" value="1"/>
</dbReference>
<dbReference type="PANTHER" id="PTHR33908">
    <property type="entry name" value="MANNOSYLTRANSFERASE YKCB-RELATED"/>
    <property type="match status" value="1"/>
</dbReference>
<evidence type="ECO:0000256" key="2">
    <source>
        <dbReference type="ARBA" id="ARBA00022475"/>
    </source>
</evidence>
<name>A0A0G0QL04_9BACT</name>
<dbReference type="AlphaFoldDB" id="A0A0G0QL04"/>
<feature type="transmembrane region" description="Helical" evidence="8">
    <location>
        <begin position="170"/>
        <end position="191"/>
    </location>
</feature>
<evidence type="ECO:0000256" key="5">
    <source>
        <dbReference type="ARBA" id="ARBA00022692"/>
    </source>
</evidence>
<comment type="subcellular location">
    <subcellularLocation>
        <location evidence="1">Cell membrane</location>
        <topology evidence="1">Multi-pass membrane protein</topology>
    </subcellularLocation>
</comment>
<dbReference type="GO" id="GO:0005886">
    <property type="term" value="C:plasma membrane"/>
    <property type="evidence" value="ECO:0007669"/>
    <property type="project" value="UniProtKB-SubCell"/>
</dbReference>
<feature type="transmembrane region" description="Helical" evidence="8">
    <location>
        <begin position="344"/>
        <end position="363"/>
    </location>
</feature>
<dbReference type="GO" id="GO:0000030">
    <property type="term" value="F:mannosyltransferase activity"/>
    <property type="evidence" value="ECO:0007669"/>
    <property type="project" value="InterPro"/>
</dbReference>
<keyword evidence="4" id="KW-0808">Transferase</keyword>
<organism evidence="10 11">
    <name type="scientific">Candidatus Woesebacteria bacterium GW2011_GWB1_40_101</name>
    <dbReference type="NCBI Taxonomy" id="1618575"/>
    <lineage>
        <taxon>Bacteria</taxon>
        <taxon>Candidatus Woeseibacteriota</taxon>
    </lineage>
</organism>
<comment type="caution">
    <text evidence="10">The sequence shown here is derived from an EMBL/GenBank/DDBJ whole genome shotgun (WGS) entry which is preliminary data.</text>
</comment>
<feature type="transmembrane region" description="Helical" evidence="8">
    <location>
        <begin position="226"/>
        <end position="259"/>
    </location>
</feature>
<dbReference type="GO" id="GO:0009103">
    <property type="term" value="P:lipopolysaccharide biosynthetic process"/>
    <property type="evidence" value="ECO:0007669"/>
    <property type="project" value="UniProtKB-ARBA"/>
</dbReference>
<evidence type="ECO:0000256" key="1">
    <source>
        <dbReference type="ARBA" id="ARBA00004651"/>
    </source>
</evidence>
<accession>A0A0G0QL04</accession>
<evidence type="ECO:0000256" key="7">
    <source>
        <dbReference type="ARBA" id="ARBA00023136"/>
    </source>
</evidence>
<reference evidence="10 11" key="1">
    <citation type="journal article" date="2015" name="Nature">
        <title>rRNA introns, odd ribosomes, and small enigmatic genomes across a large radiation of phyla.</title>
        <authorList>
            <person name="Brown C.T."/>
            <person name="Hug L.A."/>
            <person name="Thomas B.C."/>
            <person name="Sharon I."/>
            <person name="Castelle C.J."/>
            <person name="Singh A."/>
            <person name="Wilkins M.J."/>
            <person name="Williams K.H."/>
            <person name="Banfield J.F."/>
        </authorList>
    </citation>
    <scope>NUCLEOTIDE SEQUENCE [LARGE SCALE GENOMIC DNA]</scope>
</reference>
<keyword evidence="3" id="KW-0328">Glycosyltransferase</keyword>
<keyword evidence="7 8" id="KW-0472">Membrane</keyword>
<feature type="transmembrane region" description="Helical" evidence="8">
    <location>
        <begin position="375"/>
        <end position="392"/>
    </location>
</feature>
<keyword evidence="2" id="KW-1003">Cell membrane</keyword>
<dbReference type="InterPro" id="IPR050297">
    <property type="entry name" value="LipidA_mod_glycosyltrf_83"/>
</dbReference>
<protein>
    <recommendedName>
        <fullName evidence="9">ArnT-like N-terminal domain-containing protein</fullName>
    </recommendedName>
</protein>
<dbReference type="InterPro" id="IPR003342">
    <property type="entry name" value="ArnT-like_N"/>
</dbReference>
<feature type="domain" description="ArnT-like N-terminal" evidence="9">
    <location>
        <begin position="133"/>
        <end position="289"/>
    </location>
</feature>
<feature type="transmembrane region" description="Helical" evidence="8">
    <location>
        <begin position="404"/>
        <end position="426"/>
    </location>
</feature>
<evidence type="ECO:0000259" key="9">
    <source>
        <dbReference type="Pfam" id="PF02366"/>
    </source>
</evidence>
<evidence type="ECO:0000256" key="8">
    <source>
        <dbReference type="SAM" id="Phobius"/>
    </source>
</evidence>
<proteinExistence type="predicted"/>
<sequence>MFSLKFGADIRKIGYNVVPDPFIILDEHTNVWHGLSIRSTGIPTAWSILDAYKVNSKKTGAGGSPKGFNIYLDGKLASWQNYQNYPKPVVAEVLVDFRNFGRDIIHVPLVQPFLDHPPFGALILSLLVPNRVKTFADLNDYDLRSMSLCLGILTQLLIFVLALQLSKKPLVGIMAGLIYVTVPSYVLLSRYALLENVLSPLFLVNLILFIYVKERKENKDNKYLPVLLIVAGVIGGLMALTKLSGWILIASCIILLYIWKFKIKQIFLYCFPAVLIGLLYFAWGFFLAPKLFLDLLIFHVGGIAVLFSALGLVGANYPWYFIPLIPFMCIAIAQFLYSLATQPSFVNIMLTFFVFVSSSIYWGLGVFEKNQPYNLYRFMFLAFLAAGAFWTFSKKTAKYKKIWFAGIILMLVVLAFLNRRGIFFILDNWGKLPLIYTPGQDFLPFQWHNWFPCPKDKLVGYWQYRDF</sequence>
<feature type="transmembrane region" description="Helical" evidence="8">
    <location>
        <begin position="295"/>
        <end position="313"/>
    </location>
</feature>
<keyword evidence="6 8" id="KW-1133">Transmembrane helix</keyword>
<feature type="transmembrane region" description="Helical" evidence="8">
    <location>
        <begin position="197"/>
        <end position="214"/>
    </location>
</feature>
<dbReference type="GO" id="GO:0006493">
    <property type="term" value="P:protein O-linked glycosylation"/>
    <property type="evidence" value="ECO:0007669"/>
    <property type="project" value="InterPro"/>
</dbReference>
<evidence type="ECO:0000313" key="11">
    <source>
        <dbReference type="Proteomes" id="UP000034687"/>
    </source>
</evidence>
<keyword evidence="5 8" id="KW-0812">Transmembrane</keyword>
<evidence type="ECO:0000256" key="6">
    <source>
        <dbReference type="ARBA" id="ARBA00022989"/>
    </source>
</evidence>
<dbReference type="Proteomes" id="UP000034687">
    <property type="component" value="Unassembled WGS sequence"/>
</dbReference>
<feature type="transmembrane region" description="Helical" evidence="8">
    <location>
        <begin position="265"/>
        <end position="288"/>
    </location>
</feature>
<evidence type="ECO:0000313" key="10">
    <source>
        <dbReference type="EMBL" id="KKR38006.1"/>
    </source>
</evidence>
<dbReference type="PANTHER" id="PTHR33908:SF11">
    <property type="entry name" value="MEMBRANE PROTEIN"/>
    <property type="match status" value="1"/>
</dbReference>
<dbReference type="GO" id="GO:0016763">
    <property type="term" value="F:pentosyltransferase activity"/>
    <property type="evidence" value="ECO:0007669"/>
    <property type="project" value="TreeGrafter"/>
</dbReference>
<evidence type="ECO:0000256" key="4">
    <source>
        <dbReference type="ARBA" id="ARBA00022679"/>
    </source>
</evidence>
<gene>
    <name evidence="10" type="ORF">UT72_C0025G0005</name>
</gene>
<feature type="transmembrane region" description="Helical" evidence="8">
    <location>
        <begin position="143"/>
        <end position="163"/>
    </location>
</feature>
<feature type="transmembrane region" description="Helical" evidence="8">
    <location>
        <begin position="319"/>
        <end position="337"/>
    </location>
</feature>
<dbReference type="EMBL" id="LBXW01000025">
    <property type="protein sequence ID" value="KKR38006.1"/>
    <property type="molecule type" value="Genomic_DNA"/>
</dbReference>
<evidence type="ECO:0000256" key="3">
    <source>
        <dbReference type="ARBA" id="ARBA00022676"/>
    </source>
</evidence>